<reference evidence="1" key="2">
    <citation type="journal article" date="2021" name="Genome Biol. Evol.">
        <title>Developing a high-quality reference genome for a parasitic bivalve with doubly uniparental inheritance (Bivalvia: Unionida).</title>
        <authorList>
            <person name="Smith C.H."/>
        </authorList>
    </citation>
    <scope>NUCLEOTIDE SEQUENCE</scope>
    <source>
        <strain evidence="1">CHS0354</strain>
        <tissue evidence="1">Mantle</tissue>
    </source>
</reference>
<dbReference type="GO" id="GO:0043066">
    <property type="term" value="P:negative regulation of apoptotic process"/>
    <property type="evidence" value="ECO:0007669"/>
    <property type="project" value="InterPro"/>
</dbReference>
<sequence>MSVIFGATSRMTKKSSDIAKRDMSMKTKVIRKVCELGDDGVPKLTTSWVIELNGKEIKVTFSRDNLHVWVNGVGVKTTAFITDKGYDVDLFFEFEDYRGQIYSDVEGKEMMNYLLLNDEIVAQEYQKDGQTYQDIN</sequence>
<dbReference type="EMBL" id="JAEAOA010001410">
    <property type="protein sequence ID" value="KAK3603771.1"/>
    <property type="molecule type" value="Genomic_DNA"/>
</dbReference>
<evidence type="ECO:0000313" key="1">
    <source>
        <dbReference type="EMBL" id="KAK3603771.1"/>
    </source>
</evidence>
<proteinExistence type="predicted"/>
<accession>A0AAE0T4V0</accession>
<dbReference type="Gene3D" id="2.40.128.180">
    <property type="match status" value="1"/>
</dbReference>
<reference evidence="1" key="3">
    <citation type="submission" date="2023-05" db="EMBL/GenBank/DDBJ databases">
        <authorList>
            <person name="Smith C.H."/>
        </authorList>
    </citation>
    <scope>NUCLEOTIDE SEQUENCE</scope>
    <source>
        <strain evidence="1">CHS0354</strain>
        <tissue evidence="1">Mantle</tissue>
    </source>
</reference>
<dbReference type="Pfam" id="PF06905">
    <property type="entry name" value="FAIM1"/>
    <property type="match status" value="1"/>
</dbReference>
<comment type="caution">
    <text evidence="1">The sequence shown here is derived from an EMBL/GenBank/DDBJ whole genome shotgun (WGS) entry which is preliminary data.</text>
</comment>
<dbReference type="AlphaFoldDB" id="A0AAE0T4V0"/>
<dbReference type="Proteomes" id="UP001195483">
    <property type="component" value="Unassembled WGS sequence"/>
</dbReference>
<name>A0AAE0T4V0_9BIVA</name>
<evidence type="ECO:0000313" key="2">
    <source>
        <dbReference type="Proteomes" id="UP001195483"/>
    </source>
</evidence>
<keyword evidence="2" id="KW-1185">Reference proteome</keyword>
<dbReference type="InterPro" id="IPR038513">
    <property type="entry name" value="FAIM1_dom_sf"/>
</dbReference>
<dbReference type="InterPro" id="IPR010695">
    <property type="entry name" value="FAIM1"/>
</dbReference>
<gene>
    <name evidence="1" type="ORF">CHS0354_023390</name>
</gene>
<organism evidence="1 2">
    <name type="scientific">Potamilus streckersoni</name>
    <dbReference type="NCBI Taxonomy" id="2493646"/>
    <lineage>
        <taxon>Eukaryota</taxon>
        <taxon>Metazoa</taxon>
        <taxon>Spiralia</taxon>
        <taxon>Lophotrochozoa</taxon>
        <taxon>Mollusca</taxon>
        <taxon>Bivalvia</taxon>
        <taxon>Autobranchia</taxon>
        <taxon>Heteroconchia</taxon>
        <taxon>Palaeoheterodonta</taxon>
        <taxon>Unionida</taxon>
        <taxon>Unionoidea</taxon>
        <taxon>Unionidae</taxon>
        <taxon>Ambleminae</taxon>
        <taxon>Lampsilini</taxon>
        <taxon>Potamilus</taxon>
    </lineage>
</organism>
<reference evidence="1" key="1">
    <citation type="journal article" date="2021" name="Genome Biol. Evol.">
        <title>A High-Quality Reference Genome for a Parasitic Bivalve with Doubly Uniparental Inheritance (Bivalvia: Unionida).</title>
        <authorList>
            <person name="Smith C.H."/>
        </authorList>
    </citation>
    <scope>NUCLEOTIDE SEQUENCE</scope>
    <source>
        <strain evidence="1">CHS0354</strain>
    </source>
</reference>
<protein>
    <submittedName>
        <fullName evidence="1">Uncharacterized protein</fullName>
    </submittedName>
</protein>